<comment type="caution">
    <text evidence="1">The sequence shown here is derived from an EMBL/GenBank/DDBJ whole genome shotgun (WGS) entry which is preliminary data.</text>
</comment>
<dbReference type="EMBL" id="AYKW01000024">
    <property type="protein sequence ID" value="PIL28380.1"/>
    <property type="molecule type" value="Genomic_DNA"/>
</dbReference>
<dbReference type="Proteomes" id="UP000230002">
    <property type="component" value="Unassembled WGS sequence"/>
</dbReference>
<evidence type="ECO:0000313" key="2">
    <source>
        <dbReference type="Proteomes" id="UP000230002"/>
    </source>
</evidence>
<accession>A0A2G8S3M7</accession>
<organism evidence="1 2">
    <name type="scientific">Ganoderma sinense ZZ0214-1</name>
    <dbReference type="NCBI Taxonomy" id="1077348"/>
    <lineage>
        <taxon>Eukaryota</taxon>
        <taxon>Fungi</taxon>
        <taxon>Dikarya</taxon>
        <taxon>Basidiomycota</taxon>
        <taxon>Agaricomycotina</taxon>
        <taxon>Agaricomycetes</taxon>
        <taxon>Polyporales</taxon>
        <taxon>Polyporaceae</taxon>
        <taxon>Ganoderma</taxon>
    </lineage>
</organism>
<evidence type="ECO:0000313" key="1">
    <source>
        <dbReference type="EMBL" id="PIL28380.1"/>
    </source>
</evidence>
<name>A0A2G8S3M7_9APHY</name>
<protein>
    <submittedName>
        <fullName evidence="1">Uncharacterized protein</fullName>
    </submittedName>
</protein>
<gene>
    <name evidence="1" type="ORF">GSI_09531</name>
</gene>
<sequence>MGRRAEAADTDGRRRRRHAMLDAKPVARVPDPRYAVTDDRDAVTVVGKTVQRTLRIATKADAR</sequence>
<dbReference type="AlphaFoldDB" id="A0A2G8S3M7"/>
<reference evidence="1 2" key="1">
    <citation type="journal article" date="2015" name="Sci. Rep.">
        <title>Chromosome-level genome map provides insights into diverse defense mechanisms in the medicinal fungus Ganoderma sinense.</title>
        <authorList>
            <person name="Zhu Y."/>
            <person name="Xu J."/>
            <person name="Sun C."/>
            <person name="Zhou S."/>
            <person name="Xu H."/>
            <person name="Nelson D.R."/>
            <person name="Qian J."/>
            <person name="Song J."/>
            <person name="Luo H."/>
            <person name="Xiang L."/>
            <person name="Li Y."/>
            <person name="Xu Z."/>
            <person name="Ji A."/>
            <person name="Wang L."/>
            <person name="Lu S."/>
            <person name="Hayward A."/>
            <person name="Sun W."/>
            <person name="Li X."/>
            <person name="Schwartz D.C."/>
            <person name="Wang Y."/>
            <person name="Chen S."/>
        </authorList>
    </citation>
    <scope>NUCLEOTIDE SEQUENCE [LARGE SCALE GENOMIC DNA]</scope>
    <source>
        <strain evidence="1 2">ZZ0214-1</strain>
    </source>
</reference>
<proteinExistence type="predicted"/>
<keyword evidence="2" id="KW-1185">Reference proteome</keyword>